<dbReference type="EMBL" id="JACIED010000006">
    <property type="protein sequence ID" value="MBB4009885.1"/>
    <property type="molecule type" value="Genomic_DNA"/>
</dbReference>
<comment type="caution">
    <text evidence="3">The sequence shown here is derived from an EMBL/GenBank/DDBJ whole genome shotgun (WGS) entry which is preliminary data.</text>
</comment>
<evidence type="ECO:0000313" key="5">
    <source>
        <dbReference type="Proteomes" id="UP000544107"/>
    </source>
</evidence>
<dbReference type="Pfam" id="PF17038">
    <property type="entry name" value="CBP_BcsN"/>
    <property type="match status" value="1"/>
</dbReference>
<organism evidence="3 4">
    <name type="scientific">Allorhizobium taibaishanense</name>
    <dbReference type="NCBI Taxonomy" id="887144"/>
    <lineage>
        <taxon>Bacteria</taxon>
        <taxon>Pseudomonadati</taxon>
        <taxon>Pseudomonadota</taxon>
        <taxon>Alphaproteobacteria</taxon>
        <taxon>Hyphomicrobiales</taxon>
        <taxon>Rhizobiaceae</taxon>
        <taxon>Rhizobium/Agrobacterium group</taxon>
        <taxon>Allorhizobium</taxon>
    </lineage>
</organism>
<dbReference type="Proteomes" id="UP000544107">
    <property type="component" value="Unassembled WGS sequence"/>
</dbReference>
<dbReference type="RefSeq" id="WP_075613206.1">
    <property type="nucleotide sequence ID" value="NZ_JACIED010000006.1"/>
</dbReference>
<reference evidence="3 4" key="1">
    <citation type="submission" date="2016-09" db="EMBL/GenBank/DDBJ databases">
        <title>Rhizobium oryziradicis sp. nov., isolated from the root of rice.</title>
        <authorList>
            <person name="Zhao J."/>
            <person name="Zhang X."/>
        </authorList>
    </citation>
    <scope>NUCLEOTIDE SEQUENCE [LARGE SCALE GENOMIC DNA]</scope>
    <source>
        <strain evidence="3 4">14971</strain>
    </source>
</reference>
<accession>A0A1Q9A9J6</accession>
<feature type="signal peptide" evidence="1">
    <location>
        <begin position="1"/>
        <end position="21"/>
    </location>
</feature>
<evidence type="ECO:0000256" key="1">
    <source>
        <dbReference type="SAM" id="SignalP"/>
    </source>
</evidence>
<evidence type="ECO:0000313" key="4">
    <source>
        <dbReference type="Proteomes" id="UP000185598"/>
    </source>
</evidence>
<reference evidence="2 5" key="2">
    <citation type="submission" date="2020-08" db="EMBL/GenBank/DDBJ databases">
        <title>Genomic Encyclopedia of Type Strains, Phase IV (KMG-IV): sequencing the most valuable type-strain genomes for metagenomic binning, comparative biology and taxonomic classification.</title>
        <authorList>
            <person name="Goeker M."/>
        </authorList>
    </citation>
    <scope>NUCLEOTIDE SEQUENCE [LARGE SCALE GENOMIC DNA]</scope>
    <source>
        <strain evidence="2 5">DSM 100021</strain>
    </source>
</reference>
<sequence length="279" mass="29510">MKFLSNLLLLPLMLASGCTVADDPFLTASTGKPKYGQASAHEIPQAMALASIPALAAKVASTRETEKDDALVQRVLYRNGSDIAGENALTLETGKPGNIRFRHGPTVAQLARELRAAFPDVVMQPLPANRANAYGPYGLAMGRSSGGSRCVFAWQLIPANAQDPKPHILRLRYCDPQMNETVLSSLMDGLILRQSAAAVSYSYAPPVNGYASAQSSPMIQAPMNQAAINQAQVAAQDADAAPEQLKPKLAIKHRVIAAAKPATPPAKQVATGPIIPLPD</sequence>
<name>A0A1Q9A9J6_9HYPH</name>
<dbReference type="OrthoDB" id="7948789at2"/>
<dbReference type="EMBL" id="MKIN01000019">
    <property type="protein sequence ID" value="OLP51515.1"/>
    <property type="molecule type" value="Genomic_DNA"/>
</dbReference>
<keyword evidence="4" id="KW-1185">Reference proteome</keyword>
<feature type="chain" id="PRO_5044564436" description="Cellulose biosynthesis protein BcsN" evidence="1">
    <location>
        <begin position="22"/>
        <end position="279"/>
    </location>
</feature>
<evidence type="ECO:0000313" key="3">
    <source>
        <dbReference type="EMBL" id="OLP51515.1"/>
    </source>
</evidence>
<dbReference type="PROSITE" id="PS51257">
    <property type="entry name" value="PROKAR_LIPOPROTEIN"/>
    <property type="match status" value="1"/>
</dbReference>
<evidence type="ECO:0008006" key="6">
    <source>
        <dbReference type="Google" id="ProtNLM"/>
    </source>
</evidence>
<dbReference type="Proteomes" id="UP000185598">
    <property type="component" value="Unassembled WGS sequence"/>
</dbReference>
<dbReference type="AlphaFoldDB" id="A0A1Q9A9J6"/>
<proteinExistence type="predicted"/>
<evidence type="ECO:0000313" key="2">
    <source>
        <dbReference type="EMBL" id="MBB4009885.1"/>
    </source>
</evidence>
<dbReference type="InterPro" id="IPR031482">
    <property type="entry name" value="CBP_BcsN"/>
</dbReference>
<gene>
    <name evidence="3" type="ORF">BJF91_15840</name>
    <name evidence="2" type="ORF">GGQ71_004182</name>
</gene>
<dbReference type="STRING" id="887144.BJF91_15840"/>
<keyword evidence="1" id="KW-0732">Signal</keyword>
<protein>
    <recommendedName>
        <fullName evidence="6">Cellulose biosynthesis protein BcsN</fullName>
    </recommendedName>
</protein>